<dbReference type="PANTHER" id="PTHR43046:SF2">
    <property type="entry name" value="8-OXO-DGTP DIPHOSPHATASE-RELATED"/>
    <property type="match status" value="1"/>
</dbReference>
<dbReference type="InterPro" id="IPR020476">
    <property type="entry name" value="Nudix_hydrolase"/>
</dbReference>
<keyword evidence="2 3" id="KW-0378">Hydrolase</keyword>
<dbReference type="Gene3D" id="3.90.79.10">
    <property type="entry name" value="Nucleoside Triphosphate Pyrophosphohydrolase"/>
    <property type="match status" value="1"/>
</dbReference>
<feature type="domain" description="Nudix hydrolase" evidence="4">
    <location>
        <begin position="3"/>
        <end position="125"/>
    </location>
</feature>
<evidence type="ECO:0000256" key="3">
    <source>
        <dbReference type="RuleBase" id="RU003476"/>
    </source>
</evidence>
<dbReference type="EMBL" id="CP118848">
    <property type="protein sequence ID" value="WHI60821.1"/>
    <property type="molecule type" value="Genomic_DNA"/>
</dbReference>
<proteinExistence type="inferred from homology"/>
<evidence type="ECO:0000259" key="4">
    <source>
        <dbReference type="PROSITE" id="PS51462"/>
    </source>
</evidence>
<organism evidence="5 6">
    <name type="scientific">Mammaliicoccus lentus</name>
    <name type="common">Staphylococcus lentus</name>
    <dbReference type="NCBI Taxonomy" id="42858"/>
    <lineage>
        <taxon>Bacteria</taxon>
        <taxon>Bacillati</taxon>
        <taxon>Bacillota</taxon>
        <taxon>Bacilli</taxon>
        <taxon>Bacillales</taxon>
        <taxon>Staphylococcaceae</taxon>
        <taxon>Mammaliicoccus</taxon>
    </lineage>
</organism>
<sequence length="133" mass="15005">MIPKHIVSAACIVLNDEQEILLIKGPKRGWEMPGGQVEIGEPLHEAAIREVKEESGAHIEITRFCGIFQNTTDGIVNTLFLAHYIGGELCTSDECLEVGFFTYDEAMEMVTWKNFKERISLSLNEKEPFLVTF</sequence>
<dbReference type="Pfam" id="PF00293">
    <property type="entry name" value="NUDIX"/>
    <property type="match status" value="1"/>
</dbReference>
<accession>A0AAX3W692</accession>
<dbReference type="GO" id="GO:0016787">
    <property type="term" value="F:hydrolase activity"/>
    <property type="evidence" value="ECO:0007669"/>
    <property type="project" value="UniProtKB-KW"/>
</dbReference>
<protein>
    <submittedName>
        <fullName evidence="5">NUDIX hydrolase</fullName>
    </submittedName>
</protein>
<dbReference type="PANTHER" id="PTHR43046">
    <property type="entry name" value="GDP-MANNOSE MANNOSYL HYDROLASE"/>
    <property type="match status" value="1"/>
</dbReference>
<evidence type="ECO:0000313" key="5">
    <source>
        <dbReference type="EMBL" id="WHI60821.1"/>
    </source>
</evidence>
<dbReference type="InterPro" id="IPR020084">
    <property type="entry name" value="NUDIX_hydrolase_CS"/>
</dbReference>
<evidence type="ECO:0000313" key="6">
    <source>
        <dbReference type="Proteomes" id="UP001223261"/>
    </source>
</evidence>
<evidence type="ECO:0000256" key="1">
    <source>
        <dbReference type="ARBA" id="ARBA00001946"/>
    </source>
</evidence>
<dbReference type="Proteomes" id="UP001223261">
    <property type="component" value="Chromosome"/>
</dbReference>
<dbReference type="AlphaFoldDB" id="A0AAX3W692"/>
<dbReference type="CDD" id="cd02883">
    <property type="entry name" value="NUDIX_Hydrolase"/>
    <property type="match status" value="1"/>
</dbReference>
<name>A0AAX3W692_MAMLE</name>
<dbReference type="InterPro" id="IPR015797">
    <property type="entry name" value="NUDIX_hydrolase-like_dom_sf"/>
</dbReference>
<comment type="similarity">
    <text evidence="3">Belongs to the Nudix hydrolase family.</text>
</comment>
<dbReference type="PRINTS" id="PR00502">
    <property type="entry name" value="NUDIXFAMILY"/>
</dbReference>
<dbReference type="SUPFAM" id="SSF55811">
    <property type="entry name" value="Nudix"/>
    <property type="match status" value="1"/>
</dbReference>
<dbReference type="PROSITE" id="PS00893">
    <property type="entry name" value="NUDIX_BOX"/>
    <property type="match status" value="1"/>
</dbReference>
<dbReference type="PROSITE" id="PS51462">
    <property type="entry name" value="NUDIX"/>
    <property type="match status" value="1"/>
</dbReference>
<dbReference type="InterPro" id="IPR000086">
    <property type="entry name" value="NUDIX_hydrolase_dom"/>
</dbReference>
<evidence type="ECO:0000256" key="2">
    <source>
        <dbReference type="ARBA" id="ARBA00022801"/>
    </source>
</evidence>
<reference evidence="5" key="1">
    <citation type="journal article" date="2023" name="Antibiotics">
        <title>Prevalence and Molecular Characterization of Methicillin-Resistant Staphylococci (MRS) and Mammaliicocci (MRM) in Dromedary Camels from Algeria: First Detection of SCCmec-mecC Hybrid in Methicillin-Resistant Mammaliicoccus lentus.</title>
        <authorList>
            <person name="Belhout C."/>
            <person name="Boyen F."/>
            <person name="Vereecke N."/>
            <person name="Theuns S."/>
            <person name="Taibi N."/>
            <person name="Stegger M."/>
            <person name="de la Fe-Rodriguez P.Y."/>
            <person name="Bouayad L."/>
            <person name="Elgroud R."/>
            <person name="Butaye P."/>
        </authorList>
    </citation>
    <scope>NUCLEOTIDE SEQUENCE</scope>
    <source>
        <strain evidence="5">7048</strain>
    </source>
</reference>
<dbReference type="RefSeq" id="WP_070044932.1">
    <property type="nucleotide sequence ID" value="NZ_CABIVY010000028.1"/>
</dbReference>
<gene>
    <name evidence="5" type="ORF">PYH69_04090</name>
</gene>
<comment type="cofactor">
    <cofactor evidence="1">
        <name>Mg(2+)</name>
        <dbReference type="ChEBI" id="CHEBI:18420"/>
    </cofactor>
</comment>